<evidence type="ECO:0000313" key="1">
    <source>
        <dbReference type="EMBL" id="CAG8657142.1"/>
    </source>
</evidence>
<feature type="non-terminal residue" evidence="1">
    <location>
        <position position="69"/>
    </location>
</feature>
<organism evidence="1 2">
    <name type="scientific">Racocetra persica</name>
    <dbReference type="NCBI Taxonomy" id="160502"/>
    <lineage>
        <taxon>Eukaryota</taxon>
        <taxon>Fungi</taxon>
        <taxon>Fungi incertae sedis</taxon>
        <taxon>Mucoromycota</taxon>
        <taxon>Glomeromycotina</taxon>
        <taxon>Glomeromycetes</taxon>
        <taxon>Diversisporales</taxon>
        <taxon>Gigasporaceae</taxon>
        <taxon>Racocetra</taxon>
    </lineage>
</organism>
<proteinExistence type="predicted"/>
<accession>A0ACA9NIK5</accession>
<protein>
    <submittedName>
        <fullName evidence="1">9698_t:CDS:1</fullName>
    </submittedName>
</protein>
<gene>
    <name evidence="1" type="ORF">RPERSI_LOCUS8118</name>
</gene>
<reference evidence="1" key="1">
    <citation type="submission" date="2021-06" db="EMBL/GenBank/DDBJ databases">
        <authorList>
            <person name="Kallberg Y."/>
            <person name="Tangrot J."/>
            <person name="Rosling A."/>
        </authorList>
    </citation>
    <scope>NUCLEOTIDE SEQUENCE</scope>
    <source>
        <strain evidence="1">MA461A</strain>
    </source>
</reference>
<sequence length="69" mass="7814">MSDNESDLYEDSVFDSNCETSDNISIGSSSGAVLVKYVKISWVWKYFEVSKDGMYNICKVETLNLSNEK</sequence>
<keyword evidence="2" id="KW-1185">Reference proteome</keyword>
<name>A0ACA9NIK5_9GLOM</name>
<dbReference type="Proteomes" id="UP000789920">
    <property type="component" value="Unassembled WGS sequence"/>
</dbReference>
<dbReference type="EMBL" id="CAJVQC010014435">
    <property type="protein sequence ID" value="CAG8657142.1"/>
    <property type="molecule type" value="Genomic_DNA"/>
</dbReference>
<evidence type="ECO:0000313" key="2">
    <source>
        <dbReference type="Proteomes" id="UP000789920"/>
    </source>
</evidence>
<comment type="caution">
    <text evidence="1">The sequence shown here is derived from an EMBL/GenBank/DDBJ whole genome shotgun (WGS) entry which is preliminary data.</text>
</comment>